<evidence type="ECO:0000256" key="2">
    <source>
        <dbReference type="ARBA" id="ARBA00023210"/>
    </source>
</evidence>
<dbReference type="InterPro" id="IPR023052">
    <property type="entry name" value="Cell_div_SepF"/>
</dbReference>
<reference evidence="6" key="2">
    <citation type="submission" date="2021-04" db="EMBL/GenBank/DDBJ databases">
        <authorList>
            <person name="Gilroy R."/>
        </authorList>
    </citation>
    <scope>NUCLEOTIDE SEQUENCE</scope>
    <source>
        <strain evidence="6">CHK185-1770</strain>
    </source>
</reference>
<sequence>MAGLVERFQRMINPPEDEYEEYYDDEPEEEEEDVGRGRSRFDDSRRSNSVSFSDYASRRETSGGRVLNINAKAQFQVVMFRPNSFKEDAWVIADELLQRHMVVLNLENTNEKEAEHILYFISGVAYANNGKFRPISKETVIVVPYNVDLTGNDVMDELENSGIFF</sequence>
<evidence type="ECO:0000256" key="3">
    <source>
        <dbReference type="ARBA" id="ARBA00023306"/>
    </source>
</evidence>
<dbReference type="EMBL" id="DWXG01000049">
    <property type="protein sequence ID" value="HJB98136.1"/>
    <property type="molecule type" value="Genomic_DNA"/>
</dbReference>
<organism evidence="6 7">
    <name type="scientific">Candidatus Acutalibacter pullicola</name>
    <dbReference type="NCBI Taxonomy" id="2838417"/>
    <lineage>
        <taxon>Bacteria</taxon>
        <taxon>Bacillati</taxon>
        <taxon>Bacillota</taxon>
        <taxon>Clostridia</taxon>
        <taxon>Eubacteriales</taxon>
        <taxon>Acutalibacteraceae</taxon>
        <taxon>Acutalibacter</taxon>
    </lineage>
</organism>
<dbReference type="InterPro" id="IPR038594">
    <property type="entry name" value="SepF-like_sf"/>
</dbReference>
<name>A0A9D2MW18_9FIRM</name>
<reference evidence="6" key="1">
    <citation type="journal article" date="2021" name="PeerJ">
        <title>Extensive microbial diversity within the chicken gut microbiome revealed by metagenomics and culture.</title>
        <authorList>
            <person name="Gilroy R."/>
            <person name="Ravi A."/>
            <person name="Getino M."/>
            <person name="Pursley I."/>
            <person name="Horton D.L."/>
            <person name="Alikhan N.F."/>
            <person name="Baker D."/>
            <person name="Gharbi K."/>
            <person name="Hall N."/>
            <person name="Watson M."/>
            <person name="Adriaenssens E.M."/>
            <person name="Foster-Nyarko E."/>
            <person name="Jarju S."/>
            <person name="Secka A."/>
            <person name="Antonio M."/>
            <person name="Oren A."/>
            <person name="Chaudhuri R.R."/>
            <person name="La Ragione R."/>
            <person name="Hildebrand F."/>
            <person name="Pallen M.J."/>
        </authorList>
    </citation>
    <scope>NUCLEOTIDE SEQUENCE</scope>
    <source>
        <strain evidence="6">CHK185-1770</strain>
    </source>
</reference>
<feature type="compositionally biased region" description="Basic and acidic residues" evidence="5">
    <location>
        <begin position="34"/>
        <end position="46"/>
    </location>
</feature>
<comment type="caution">
    <text evidence="6">The sequence shown here is derived from an EMBL/GenBank/DDBJ whole genome shotgun (WGS) entry which is preliminary data.</text>
</comment>
<keyword evidence="3" id="KW-0131">Cell cycle</keyword>
<dbReference type="PANTHER" id="PTHR35798">
    <property type="entry name" value="CELL DIVISION PROTEIN SEPF"/>
    <property type="match status" value="1"/>
</dbReference>
<proteinExistence type="predicted"/>
<evidence type="ECO:0000256" key="5">
    <source>
        <dbReference type="SAM" id="MobiDB-lite"/>
    </source>
</evidence>
<evidence type="ECO:0000313" key="7">
    <source>
        <dbReference type="Proteomes" id="UP000826793"/>
    </source>
</evidence>
<comment type="function">
    <text evidence="4">Cell division protein that is part of the divisome complex and is recruited early to the Z-ring. Probably stimulates Z-ring formation, perhaps through the cross-linking of FtsZ protofilaments. Its function overlaps with FtsA.</text>
</comment>
<evidence type="ECO:0000256" key="4">
    <source>
        <dbReference type="ARBA" id="ARBA00044936"/>
    </source>
</evidence>
<dbReference type="Pfam" id="PF04472">
    <property type="entry name" value="SepF"/>
    <property type="match status" value="1"/>
</dbReference>
<evidence type="ECO:0000313" key="6">
    <source>
        <dbReference type="EMBL" id="HJB98136.1"/>
    </source>
</evidence>
<gene>
    <name evidence="6" type="ORF">H9710_06105</name>
</gene>
<evidence type="ECO:0000256" key="1">
    <source>
        <dbReference type="ARBA" id="ARBA00022618"/>
    </source>
</evidence>
<feature type="compositionally biased region" description="Acidic residues" evidence="5">
    <location>
        <begin position="15"/>
        <end position="33"/>
    </location>
</feature>
<dbReference type="AlphaFoldDB" id="A0A9D2MW18"/>
<dbReference type="InterPro" id="IPR007561">
    <property type="entry name" value="Cell_div_SepF/SepF-rel"/>
</dbReference>
<feature type="region of interest" description="Disordered" evidence="5">
    <location>
        <begin position="1"/>
        <end position="56"/>
    </location>
</feature>
<dbReference type="Proteomes" id="UP000826793">
    <property type="component" value="Unassembled WGS sequence"/>
</dbReference>
<protein>
    <submittedName>
        <fullName evidence="6">Cell division protein SepF</fullName>
    </submittedName>
</protein>
<keyword evidence="1 6" id="KW-0132">Cell division</keyword>
<dbReference type="GO" id="GO:0000917">
    <property type="term" value="P:division septum assembly"/>
    <property type="evidence" value="ECO:0007669"/>
    <property type="project" value="UniProtKB-KW"/>
</dbReference>
<dbReference type="Gene3D" id="3.30.110.150">
    <property type="entry name" value="SepF-like protein"/>
    <property type="match status" value="1"/>
</dbReference>
<accession>A0A9D2MW18</accession>
<dbReference type="PANTHER" id="PTHR35798:SF1">
    <property type="entry name" value="CELL DIVISION PROTEIN SEPF"/>
    <property type="match status" value="1"/>
</dbReference>
<keyword evidence="2" id="KW-0717">Septation</keyword>